<keyword evidence="4 8" id="KW-0732">Signal</keyword>
<protein>
    <submittedName>
        <fullName evidence="10">Putative repeat protein (TIGR02543 family)</fullName>
    </submittedName>
</protein>
<feature type="compositionally biased region" description="Low complexity" evidence="6">
    <location>
        <begin position="542"/>
        <end position="554"/>
    </location>
</feature>
<keyword evidence="7" id="KW-1133">Transmembrane helix</keyword>
<feature type="transmembrane region" description="Helical" evidence="7">
    <location>
        <begin position="564"/>
        <end position="584"/>
    </location>
</feature>
<evidence type="ECO:0000256" key="1">
    <source>
        <dbReference type="ARBA" id="ARBA00004196"/>
    </source>
</evidence>
<feature type="signal peptide" evidence="8">
    <location>
        <begin position="1"/>
        <end position="24"/>
    </location>
</feature>
<keyword evidence="3" id="KW-0964">Secreted</keyword>
<keyword evidence="2" id="KW-0134">Cell wall</keyword>
<dbReference type="InterPro" id="IPR013378">
    <property type="entry name" value="InlB-like_B-rpt"/>
</dbReference>
<comment type="caution">
    <text evidence="10">The sequence shown here is derived from an EMBL/GenBank/DDBJ whole genome shotgun (WGS) entry which is preliminary data.</text>
</comment>
<dbReference type="PROSITE" id="PS50847">
    <property type="entry name" value="GRAM_POS_ANCHORING"/>
    <property type="match status" value="1"/>
</dbReference>
<dbReference type="Gene3D" id="2.60.40.1080">
    <property type="match status" value="1"/>
</dbReference>
<proteinExistence type="predicted"/>
<dbReference type="OrthoDB" id="1771659at2"/>
<dbReference type="EMBL" id="SNXO01000063">
    <property type="protein sequence ID" value="TDP45713.1"/>
    <property type="molecule type" value="Genomic_DNA"/>
</dbReference>
<dbReference type="SUPFAM" id="SSF49373">
    <property type="entry name" value="Invasin/intimin cell-adhesion fragments"/>
    <property type="match status" value="1"/>
</dbReference>
<feature type="chain" id="PRO_5039057007" evidence="8">
    <location>
        <begin position="25"/>
        <end position="590"/>
    </location>
</feature>
<dbReference type="Proteomes" id="UP000295500">
    <property type="component" value="Unassembled WGS sequence"/>
</dbReference>
<dbReference type="GO" id="GO:0030313">
    <property type="term" value="C:cell envelope"/>
    <property type="evidence" value="ECO:0007669"/>
    <property type="project" value="UniProtKB-SubCell"/>
</dbReference>
<dbReference type="InterPro" id="IPR008964">
    <property type="entry name" value="Invasin/intimin_cell_adhesion"/>
</dbReference>
<keyword evidence="11" id="KW-1185">Reference proteome</keyword>
<dbReference type="NCBIfam" id="TIGR02543">
    <property type="entry name" value="List_Bact_rpt"/>
    <property type="match status" value="1"/>
</dbReference>
<evidence type="ECO:0000256" key="6">
    <source>
        <dbReference type="SAM" id="MobiDB-lite"/>
    </source>
</evidence>
<dbReference type="Pfam" id="PF09479">
    <property type="entry name" value="Flg_new"/>
    <property type="match status" value="1"/>
</dbReference>
<dbReference type="RefSeq" id="WP_133529340.1">
    <property type="nucleotide sequence ID" value="NZ_SNXO01000063.1"/>
</dbReference>
<evidence type="ECO:0000259" key="9">
    <source>
        <dbReference type="PROSITE" id="PS50847"/>
    </source>
</evidence>
<evidence type="ECO:0000256" key="3">
    <source>
        <dbReference type="ARBA" id="ARBA00022525"/>
    </source>
</evidence>
<organism evidence="10 11">
    <name type="scientific">Aminicella lysinilytica</name>
    <dbReference type="NCBI Taxonomy" id="433323"/>
    <lineage>
        <taxon>Bacteria</taxon>
        <taxon>Bacillati</taxon>
        <taxon>Bacillota</taxon>
        <taxon>Clostridia</taxon>
        <taxon>Peptostreptococcales</taxon>
        <taxon>Anaerovoracaceae</taxon>
        <taxon>Aminicella</taxon>
    </lineage>
</organism>
<evidence type="ECO:0000313" key="11">
    <source>
        <dbReference type="Proteomes" id="UP000295500"/>
    </source>
</evidence>
<evidence type="ECO:0000256" key="5">
    <source>
        <dbReference type="ARBA" id="ARBA00023088"/>
    </source>
</evidence>
<dbReference type="AlphaFoldDB" id="A0A4R6PWP9"/>
<evidence type="ECO:0000256" key="4">
    <source>
        <dbReference type="ARBA" id="ARBA00022729"/>
    </source>
</evidence>
<evidence type="ECO:0000256" key="8">
    <source>
        <dbReference type="SAM" id="SignalP"/>
    </source>
</evidence>
<reference evidence="10 11" key="1">
    <citation type="submission" date="2019-03" db="EMBL/GenBank/DDBJ databases">
        <title>Genomic Encyclopedia of Type Strains, Phase IV (KMG-IV): sequencing the most valuable type-strain genomes for metagenomic binning, comparative biology and taxonomic classification.</title>
        <authorList>
            <person name="Goeker M."/>
        </authorList>
    </citation>
    <scope>NUCLEOTIDE SEQUENCE [LARGE SCALE GENOMIC DNA]</scope>
    <source>
        <strain evidence="10 11">DSM 28287</strain>
    </source>
</reference>
<keyword evidence="7" id="KW-0472">Membrane</keyword>
<keyword evidence="7" id="KW-0812">Transmembrane</keyword>
<gene>
    <name evidence="10" type="ORF">EV211_1634</name>
</gene>
<dbReference type="InterPro" id="IPR042229">
    <property type="entry name" value="Listeria/Bacterioides_rpt_sf"/>
</dbReference>
<sequence>MKKKLMAILLAVALVGMYSFGSIASVFADDATTTTISLDKTAETVYMGKTLDLTATVTGGTTSDATWVSSNENVATVKADDSDSTKATVTAEKISGTSTITVTSGSATATCVVTVKSNAGDEGKTVNCKYYVHSTTDASKITFGTTGSTGQSASNYTEGVEGTITLPSSWSKIDSNENRFYTADASGTSLDRTDILTGVPSIFDSITGIQSVFDQSVKKMNKTVEVTGTSVTWYVIKKHNDGYHVDGYVTANDLIYALNYDKNTSEEVSNMPSNTGAAYKTTETATLDSTNTPVREGYTFKGWALSRNSTTNVTSVKFDKEPITVYAIWEQKYSAKYDWVTNAPTTGVTLPTDSSYYDTGDAIKNIDKTYTKGYTISDANGIWTFSGWDEGTLAGKVKTYTGSWTFKEYPAVAVTSTYNVIANYYTSTDGGEYVQDNSSVVNLKDATVATVGSTISVTPEDAWATYNGNTYGLDESKSTLTKTAVRDPLTNTLTLSYYRSVSSDNGNSDNNNADNNNNGGGSSSDNPSNNNSDGNGSGSGSSTGTAVNTTTDSSVPDTGDNSELVLWSVLGLTSIALGGVVIALRRKEAE</sequence>
<dbReference type="Gene3D" id="2.60.40.4270">
    <property type="entry name" value="Listeria-Bacteroides repeat domain"/>
    <property type="match status" value="1"/>
</dbReference>
<feature type="domain" description="Gram-positive cocci surface proteins LPxTG" evidence="9">
    <location>
        <begin position="555"/>
        <end position="590"/>
    </location>
</feature>
<accession>A0A4R6PWP9</accession>
<evidence type="ECO:0000256" key="2">
    <source>
        <dbReference type="ARBA" id="ARBA00022512"/>
    </source>
</evidence>
<keyword evidence="5" id="KW-0572">Peptidoglycan-anchor</keyword>
<name>A0A4R6PWP9_9FIRM</name>
<feature type="compositionally biased region" description="Low complexity" evidence="6">
    <location>
        <begin position="500"/>
        <end position="534"/>
    </location>
</feature>
<evidence type="ECO:0000313" key="10">
    <source>
        <dbReference type="EMBL" id="TDP45713.1"/>
    </source>
</evidence>
<feature type="region of interest" description="Disordered" evidence="6">
    <location>
        <begin position="500"/>
        <end position="559"/>
    </location>
</feature>
<evidence type="ECO:0000256" key="7">
    <source>
        <dbReference type="SAM" id="Phobius"/>
    </source>
</evidence>
<dbReference type="InterPro" id="IPR019931">
    <property type="entry name" value="LPXTG_anchor"/>
</dbReference>
<comment type="subcellular location">
    <subcellularLocation>
        <location evidence="1">Cell envelope</location>
    </subcellularLocation>
</comment>